<protein>
    <submittedName>
        <fullName evidence="1">Uncharacterized protein</fullName>
    </submittedName>
</protein>
<evidence type="ECO:0000313" key="1">
    <source>
        <dbReference type="EMBL" id="CAI8588041.1"/>
    </source>
</evidence>
<evidence type="ECO:0000313" key="2">
    <source>
        <dbReference type="Proteomes" id="UP001157006"/>
    </source>
</evidence>
<sequence length="164" mass="18997">MHLPEFIQDQSIQLFKEDEEHSFPNPPRNTFGRDIVAVNLAKKSPKLEQLRLVEERLVRLDDLRKQLHQQYPPQPVTPSSMSLKSQLPRVPSIHHFQFQIEAITGLSITFSDDNRLSFTCSDQILMESHALLQYCGFAREVLENVRNGRDVQRGAEKEINSINF</sequence>
<name>A0AAV0YPI3_VICFA</name>
<reference evidence="1 2" key="1">
    <citation type="submission" date="2023-01" db="EMBL/GenBank/DDBJ databases">
        <authorList>
            <person name="Kreplak J."/>
        </authorList>
    </citation>
    <scope>NUCLEOTIDE SEQUENCE [LARGE SCALE GENOMIC DNA]</scope>
</reference>
<accession>A0AAV0YPI3</accession>
<dbReference type="AlphaFoldDB" id="A0AAV0YPI3"/>
<dbReference type="EMBL" id="OX451736">
    <property type="protein sequence ID" value="CAI8588041.1"/>
    <property type="molecule type" value="Genomic_DNA"/>
</dbReference>
<organism evidence="1 2">
    <name type="scientific">Vicia faba</name>
    <name type="common">Broad bean</name>
    <name type="synonym">Faba vulgaris</name>
    <dbReference type="NCBI Taxonomy" id="3906"/>
    <lineage>
        <taxon>Eukaryota</taxon>
        <taxon>Viridiplantae</taxon>
        <taxon>Streptophyta</taxon>
        <taxon>Embryophyta</taxon>
        <taxon>Tracheophyta</taxon>
        <taxon>Spermatophyta</taxon>
        <taxon>Magnoliopsida</taxon>
        <taxon>eudicotyledons</taxon>
        <taxon>Gunneridae</taxon>
        <taxon>Pentapetalae</taxon>
        <taxon>rosids</taxon>
        <taxon>fabids</taxon>
        <taxon>Fabales</taxon>
        <taxon>Fabaceae</taxon>
        <taxon>Papilionoideae</taxon>
        <taxon>50 kb inversion clade</taxon>
        <taxon>NPAAA clade</taxon>
        <taxon>Hologalegina</taxon>
        <taxon>IRL clade</taxon>
        <taxon>Fabeae</taxon>
        <taxon>Vicia</taxon>
    </lineage>
</organism>
<proteinExistence type="predicted"/>
<keyword evidence="2" id="KW-1185">Reference proteome</keyword>
<dbReference type="Proteomes" id="UP001157006">
    <property type="component" value="Chromosome 1L"/>
</dbReference>
<gene>
    <name evidence="1" type="ORF">VFH_I328720</name>
</gene>